<protein>
    <submittedName>
        <fullName evidence="1">Uncharacterized protein</fullName>
    </submittedName>
</protein>
<dbReference type="Proteomes" id="UP000621492">
    <property type="component" value="Unassembled WGS sequence"/>
</dbReference>
<keyword evidence="2" id="KW-1185">Reference proteome</keyword>
<evidence type="ECO:0000313" key="1">
    <source>
        <dbReference type="EMBL" id="GGB59174.1"/>
    </source>
</evidence>
<organism evidence="1 2">
    <name type="scientific">Lentibacillus populi</name>
    <dbReference type="NCBI Taxonomy" id="1827502"/>
    <lineage>
        <taxon>Bacteria</taxon>
        <taxon>Bacillati</taxon>
        <taxon>Bacillota</taxon>
        <taxon>Bacilli</taxon>
        <taxon>Bacillales</taxon>
        <taxon>Bacillaceae</taxon>
        <taxon>Lentibacillus</taxon>
    </lineage>
</organism>
<dbReference type="EMBL" id="BMJD01000053">
    <property type="protein sequence ID" value="GGB59174.1"/>
    <property type="molecule type" value="Genomic_DNA"/>
</dbReference>
<reference evidence="1" key="1">
    <citation type="journal article" date="2014" name="Int. J. Syst. Evol. Microbiol.">
        <title>Complete genome sequence of Corynebacterium casei LMG S-19264T (=DSM 44701T), isolated from a smear-ripened cheese.</title>
        <authorList>
            <consortium name="US DOE Joint Genome Institute (JGI-PGF)"/>
            <person name="Walter F."/>
            <person name="Albersmeier A."/>
            <person name="Kalinowski J."/>
            <person name="Ruckert C."/>
        </authorList>
    </citation>
    <scope>NUCLEOTIDE SEQUENCE</scope>
    <source>
        <strain evidence="1">CGMCC 1.15454</strain>
    </source>
</reference>
<reference evidence="1" key="2">
    <citation type="submission" date="2020-09" db="EMBL/GenBank/DDBJ databases">
        <authorList>
            <person name="Sun Q."/>
            <person name="Zhou Y."/>
        </authorList>
    </citation>
    <scope>NUCLEOTIDE SEQUENCE</scope>
    <source>
        <strain evidence="1">CGMCC 1.15454</strain>
    </source>
</reference>
<gene>
    <name evidence="1" type="ORF">GCM10011409_40790</name>
</gene>
<proteinExistence type="predicted"/>
<dbReference type="RefSeq" id="WP_284732595.1">
    <property type="nucleotide sequence ID" value="NZ_BMJD01000053.1"/>
</dbReference>
<comment type="caution">
    <text evidence="1">The sequence shown here is derived from an EMBL/GenBank/DDBJ whole genome shotgun (WGS) entry which is preliminary data.</text>
</comment>
<sequence length="42" mass="4543">MQTIELVPGEAENVQVLQQPLIDINDSLGKAMESGVFNEEVG</sequence>
<dbReference type="AlphaFoldDB" id="A0A9W5X7F5"/>
<evidence type="ECO:0000313" key="2">
    <source>
        <dbReference type="Proteomes" id="UP000621492"/>
    </source>
</evidence>
<name>A0A9W5X7F5_9BACI</name>
<accession>A0A9W5X7F5</accession>